<organism evidence="2 3">
    <name type="scientific">Lentinus brumalis</name>
    <dbReference type="NCBI Taxonomy" id="2498619"/>
    <lineage>
        <taxon>Eukaryota</taxon>
        <taxon>Fungi</taxon>
        <taxon>Dikarya</taxon>
        <taxon>Basidiomycota</taxon>
        <taxon>Agaricomycotina</taxon>
        <taxon>Agaricomycetes</taxon>
        <taxon>Polyporales</taxon>
        <taxon>Polyporaceae</taxon>
        <taxon>Lentinus</taxon>
    </lineage>
</organism>
<evidence type="ECO:0000313" key="2">
    <source>
        <dbReference type="EMBL" id="RDX47880.1"/>
    </source>
</evidence>
<dbReference type="AlphaFoldDB" id="A0A371D5S3"/>
<dbReference type="Proteomes" id="UP000256964">
    <property type="component" value="Unassembled WGS sequence"/>
</dbReference>
<protein>
    <submittedName>
        <fullName evidence="2">Uncharacterized protein</fullName>
    </submittedName>
</protein>
<reference evidence="2 3" key="1">
    <citation type="journal article" date="2018" name="Biotechnol. Biofuels">
        <title>Integrative visual omics of the white-rot fungus Polyporus brumalis exposes the biotechnological potential of its oxidative enzymes for delignifying raw plant biomass.</title>
        <authorList>
            <person name="Miyauchi S."/>
            <person name="Rancon A."/>
            <person name="Drula E."/>
            <person name="Hage H."/>
            <person name="Chaduli D."/>
            <person name="Favel A."/>
            <person name="Grisel S."/>
            <person name="Henrissat B."/>
            <person name="Herpoel-Gimbert I."/>
            <person name="Ruiz-Duenas F.J."/>
            <person name="Chevret D."/>
            <person name="Hainaut M."/>
            <person name="Lin J."/>
            <person name="Wang M."/>
            <person name="Pangilinan J."/>
            <person name="Lipzen A."/>
            <person name="Lesage-Meessen L."/>
            <person name="Navarro D."/>
            <person name="Riley R."/>
            <person name="Grigoriev I.V."/>
            <person name="Zhou S."/>
            <person name="Raouche S."/>
            <person name="Rosso M.N."/>
        </authorList>
    </citation>
    <scope>NUCLEOTIDE SEQUENCE [LARGE SCALE GENOMIC DNA]</scope>
    <source>
        <strain evidence="2 3">BRFM 1820</strain>
    </source>
</reference>
<proteinExistence type="predicted"/>
<feature type="region of interest" description="Disordered" evidence="1">
    <location>
        <begin position="1"/>
        <end position="22"/>
    </location>
</feature>
<dbReference type="EMBL" id="KZ857415">
    <property type="protein sequence ID" value="RDX47880.1"/>
    <property type="molecule type" value="Genomic_DNA"/>
</dbReference>
<sequence length="155" mass="17333">MEVRHTHASARRATLAGPGADCRHSWSGSTSITTKHLYHMPEVRAFTFALKAFQSGQAAKQEFVRGRVAIVQERVKVGPLACVLIYKPQLMRLIEVCQGTASFRSVANRELEAPVNRHAKTDHWQDRVGPSPRSNIRACRSTIRPSFLSQRPCQA</sequence>
<name>A0A371D5S3_9APHY</name>
<accession>A0A371D5S3</accession>
<evidence type="ECO:0000256" key="1">
    <source>
        <dbReference type="SAM" id="MobiDB-lite"/>
    </source>
</evidence>
<feature type="compositionally biased region" description="Basic residues" evidence="1">
    <location>
        <begin position="1"/>
        <end position="10"/>
    </location>
</feature>
<keyword evidence="3" id="KW-1185">Reference proteome</keyword>
<gene>
    <name evidence="2" type="ORF">OH76DRAFT_704204</name>
</gene>
<evidence type="ECO:0000313" key="3">
    <source>
        <dbReference type="Proteomes" id="UP000256964"/>
    </source>
</evidence>